<dbReference type="UniPathway" id="UPA00609">
    <property type="reaction ID" value="UER00664"/>
</dbReference>
<dbReference type="Pfam" id="PF02611">
    <property type="entry name" value="CDH"/>
    <property type="match status" value="1"/>
</dbReference>
<protein>
    <recommendedName>
        <fullName evidence="7">CDP-diacylglycerol pyrophosphatase</fullName>
        <ecNumber evidence="6">3.6.1.26</ecNumber>
    </recommendedName>
    <alternativeName>
        <fullName evidence="17">CDP-diacylglycerol phosphatidylhydrolase</fullName>
    </alternativeName>
    <alternativeName>
        <fullName evidence="18">CDP-diglyceride hydrolase</fullName>
    </alternativeName>
</protein>
<keyword evidence="12" id="KW-1133">Transmembrane helix</keyword>
<dbReference type="NCBIfam" id="NF003986">
    <property type="entry name" value="PRK05471.1-5"/>
    <property type="match status" value="1"/>
</dbReference>
<evidence type="ECO:0000256" key="6">
    <source>
        <dbReference type="ARBA" id="ARBA00012375"/>
    </source>
</evidence>
<evidence type="ECO:0000256" key="19">
    <source>
        <dbReference type="SAM" id="SignalP"/>
    </source>
</evidence>
<evidence type="ECO:0000256" key="14">
    <source>
        <dbReference type="ARBA" id="ARBA00023136"/>
    </source>
</evidence>
<dbReference type="GO" id="GO:0005886">
    <property type="term" value="C:plasma membrane"/>
    <property type="evidence" value="ECO:0007669"/>
    <property type="project" value="UniProtKB-SubCell"/>
</dbReference>
<keyword evidence="16" id="KW-1208">Phospholipid metabolism</keyword>
<dbReference type="GO" id="GO:0046342">
    <property type="term" value="P:CDP-diacylglycerol catabolic process"/>
    <property type="evidence" value="ECO:0007669"/>
    <property type="project" value="UniProtKB-UniPathway"/>
</dbReference>
<keyword evidence="14" id="KW-0472">Membrane</keyword>
<evidence type="ECO:0000256" key="12">
    <source>
        <dbReference type="ARBA" id="ARBA00022989"/>
    </source>
</evidence>
<dbReference type="InterPro" id="IPR003763">
    <property type="entry name" value="CDP-diacylglyc_Pase"/>
</dbReference>
<evidence type="ECO:0000256" key="16">
    <source>
        <dbReference type="ARBA" id="ARBA00023264"/>
    </source>
</evidence>
<evidence type="ECO:0000256" key="15">
    <source>
        <dbReference type="ARBA" id="ARBA00023209"/>
    </source>
</evidence>
<keyword evidence="13" id="KW-0443">Lipid metabolism</keyword>
<dbReference type="Gene3D" id="3.30.428.30">
    <property type="entry name" value="HIT family - CDH-like"/>
    <property type="match status" value="1"/>
</dbReference>
<gene>
    <name evidence="20" type="ORF">RR42_s1426</name>
</gene>
<dbReference type="GO" id="GO:0008715">
    <property type="term" value="F:CDP-diacylglycerol diphosphatase activity"/>
    <property type="evidence" value="ECO:0007669"/>
    <property type="project" value="UniProtKB-EC"/>
</dbReference>
<comment type="pathway">
    <text evidence="4">Lipid metabolism.</text>
</comment>
<name>A0A0C4YLW1_9BURK</name>
<evidence type="ECO:0000313" key="20">
    <source>
        <dbReference type="EMBL" id="AJG23014.1"/>
    </source>
</evidence>
<dbReference type="Proteomes" id="UP000031843">
    <property type="component" value="Chromosome secondary"/>
</dbReference>
<evidence type="ECO:0000256" key="7">
    <source>
        <dbReference type="ARBA" id="ARBA00019608"/>
    </source>
</evidence>
<evidence type="ECO:0000256" key="9">
    <source>
        <dbReference type="ARBA" id="ARBA00022516"/>
    </source>
</evidence>
<comment type="pathway">
    <text evidence="3">Phospholipid metabolism; CDP-diacylglycerol degradation; phosphatidate from CDP-diacylglycerol: step 1/1.</text>
</comment>
<comment type="similarity">
    <text evidence="5">Belongs to the Cdh family.</text>
</comment>
<keyword evidence="19" id="KW-0732">Signal</keyword>
<dbReference type="AlphaFoldDB" id="A0A0C4YLW1"/>
<dbReference type="EMBL" id="CP010537">
    <property type="protein sequence ID" value="AJG23014.1"/>
    <property type="molecule type" value="Genomic_DNA"/>
</dbReference>
<sequence>MALFVFGATARRLAMLLVLCMAPSAWADADVGLLAMFAKDGLWRNVQARCLVPGAPQHPDCVVVDRDKGFVLYKDAIGRSHFLVIPDHRVTGVEDRGVWEDGAANPWAFGWDVRRFVGRARARPLPDGILGLAINAKAARSQEQMHIHLDCISRDARDFVAGARARIGTTWTALRFMGKPVQAVFVPSPQGAMSINPFLLIKHRLGEAASAVPDRGVFVTYVADAADRGGFVIVDQPVDRAAGSNGHASDFLDRQCKLAQEDVQEDAPAALE</sequence>
<evidence type="ECO:0000256" key="13">
    <source>
        <dbReference type="ARBA" id="ARBA00023098"/>
    </source>
</evidence>
<evidence type="ECO:0000256" key="4">
    <source>
        <dbReference type="ARBA" id="ARBA00005189"/>
    </source>
</evidence>
<dbReference type="GO" id="GO:0008654">
    <property type="term" value="P:phospholipid biosynthetic process"/>
    <property type="evidence" value="ECO:0007669"/>
    <property type="project" value="UniProtKB-KW"/>
</dbReference>
<accession>A0A0C4YLW1</accession>
<dbReference type="STRING" id="68895.RR42_s1426"/>
<evidence type="ECO:0000256" key="11">
    <source>
        <dbReference type="ARBA" id="ARBA00022801"/>
    </source>
</evidence>
<evidence type="ECO:0000313" key="21">
    <source>
        <dbReference type="Proteomes" id="UP000031843"/>
    </source>
</evidence>
<evidence type="ECO:0000256" key="10">
    <source>
        <dbReference type="ARBA" id="ARBA00022692"/>
    </source>
</evidence>
<evidence type="ECO:0000256" key="5">
    <source>
        <dbReference type="ARBA" id="ARBA00006435"/>
    </source>
</evidence>
<keyword evidence="15" id="KW-0594">Phospholipid biosynthesis</keyword>
<feature type="signal peptide" evidence="19">
    <location>
        <begin position="1"/>
        <end position="27"/>
    </location>
</feature>
<evidence type="ECO:0000256" key="3">
    <source>
        <dbReference type="ARBA" id="ARBA00004927"/>
    </source>
</evidence>
<dbReference type="EC" id="3.6.1.26" evidence="6"/>
<keyword evidence="21" id="KW-1185">Reference proteome</keyword>
<evidence type="ECO:0000256" key="1">
    <source>
        <dbReference type="ARBA" id="ARBA00001007"/>
    </source>
</evidence>
<keyword evidence="11 20" id="KW-0378">Hydrolase</keyword>
<comment type="catalytic activity">
    <reaction evidence="1">
        <text>a CDP-1,2-diacyl-sn-glycerol + H2O = a 1,2-diacyl-sn-glycero-3-phosphate + CMP + 2 H(+)</text>
        <dbReference type="Rhea" id="RHEA:15221"/>
        <dbReference type="ChEBI" id="CHEBI:15377"/>
        <dbReference type="ChEBI" id="CHEBI:15378"/>
        <dbReference type="ChEBI" id="CHEBI:58332"/>
        <dbReference type="ChEBI" id="CHEBI:58608"/>
        <dbReference type="ChEBI" id="CHEBI:60377"/>
        <dbReference type="EC" id="3.6.1.26"/>
    </reaction>
</comment>
<dbReference type="KEGG" id="cbw:RR42_s1426"/>
<evidence type="ECO:0000256" key="17">
    <source>
        <dbReference type="ARBA" id="ARBA00032888"/>
    </source>
</evidence>
<keyword evidence="8" id="KW-1003">Cell membrane</keyword>
<keyword evidence="9" id="KW-0444">Lipid biosynthesis</keyword>
<evidence type="ECO:0000256" key="2">
    <source>
        <dbReference type="ARBA" id="ARBA00004162"/>
    </source>
</evidence>
<reference evidence="20 21" key="1">
    <citation type="journal article" date="2015" name="Genome Announc.">
        <title>Complete Genome Sequence of Cupriavidus basilensis 4G11, Isolated from the Oak Ridge Field Research Center Site.</title>
        <authorList>
            <person name="Ray J."/>
            <person name="Waters R.J."/>
            <person name="Skerker J.M."/>
            <person name="Kuehl J.V."/>
            <person name="Price M.N."/>
            <person name="Huang J."/>
            <person name="Chakraborty R."/>
            <person name="Arkin A.P."/>
            <person name="Deutschbauer A."/>
        </authorList>
    </citation>
    <scope>NUCLEOTIDE SEQUENCE [LARGE SCALE GENOMIC DNA]</scope>
    <source>
        <strain evidence="20">4G11</strain>
    </source>
</reference>
<evidence type="ECO:0000256" key="18">
    <source>
        <dbReference type="ARBA" id="ARBA00032892"/>
    </source>
</evidence>
<dbReference type="InterPro" id="IPR036265">
    <property type="entry name" value="HIT-like_sf"/>
</dbReference>
<feature type="chain" id="PRO_5002181824" description="CDP-diacylglycerol pyrophosphatase" evidence="19">
    <location>
        <begin position="28"/>
        <end position="272"/>
    </location>
</feature>
<comment type="subcellular location">
    <subcellularLocation>
        <location evidence="2">Cell membrane</location>
        <topology evidence="2">Single-pass membrane protein</topology>
    </subcellularLocation>
</comment>
<dbReference type="SUPFAM" id="SSF54197">
    <property type="entry name" value="HIT-like"/>
    <property type="match status" value="1"/>
</dbReference>
<evidence type="ECO:0000256" key="8">
    <source>
        <dbReference type="ARBA" id="ARBA00022475"/>
    </source>
</evidence>
<organism evidence="20 21">
    <name type="scientific">Cupriavidus basilensis</name>
    <dbReference type="NCBI Taxonomy" id="68895"/>
    <lineage>
        <taxon>Bacteria</taxon>
        <taxon>Pseudomonadati</taxon>
        <taxon>Pseudomonadota</taxon>
        <taxon>Betaproteobacteria</taxon>
        <taxon>Burkholderiales</taxon>
        <taxon>Burkholderiaceae</taxon>
        <taxon>Cupriavidus</taxon>
    </lineage>
</organism>
<proteinExistence type="inferred from homology"/>
<keyword evidence="10" id="KW-0812">Transmembrane</keyword>